<dbReference type="Gene3D" id="1.10.357.10">
    <property type="entry name" value="Tetracycline Repressor, domain 2"/>
    <property type="match status" value="1"/>
</dbReference>
<sequence length="183" mass="19409">MLEQGYDGTGIGPLLASVAVPKGSFYHFFASKQDFAGAVLASYAGQYRRQRQELFADASLSPLTRIVRHLEQVERDSMAEADVAGCLYGVLAQAAPALDDGLRDQLAAVFASWEQDLAALIAEAQNAGEVDPALDPVEMAAHIIDTYEGAVIRARAGDGPAAFARLRKFALALLRGGTRAEGA</sequence>
<dbReference type="InterPro" id="IPR036271">
    <property type="entry name" value="Tet_transcr_reg_TetR-rel_C_sf"/>
</dbReference>
<reference evidence="6 7" key="1">
    <citation type="submission" date="2023-07" db="EMBL/GenBank/DDBJ databases">
        <title>Genomic Encyclopedia of Type Strains, Phase IV (KMG-IV): sequencing the most valuable type-strain genomes for metagenomic binning, comparative biology and taxonomic classification.</title>
        <authorList>
            <person name="Goeker M."/>
        </authorList>
    </citation>
    <scope>NUCLEOTIDE SEQUENCE [LARGE SCALE GENOMIC DNA]</scope>
    <source>
        <strain evidence="6 7">DSM 1277</strain>
    </source>
</reference>
<dbReference type="SUPFAM" id="SSF46689">
    <property type="entry name" value="Homeodomain-like"/>
    <property type="match status" value="1"/>
</dbReference>
<dbReference type="PANTHER" id="PTHR47506">
    <property type="entry name" value="TRANSCRIPTIONAL REGULATORY PROTEIN"/>
    <property type="match status" value="1"/>
</dbReference>
<dbReference type="InterPro" id="IPR001647">
    <property type="entry name" value="HTH_TetR"/>
</dbReference>
<feature type="domain" description="HTH tetR-type" evidence="5">
    <location>
        <begin position="1"/>
        <end position="47"/>
    </location>
</feature>
<evidence type="ECO:0000313" key="6">
    <source>
        <dbReference type="EMBL" id="MDQ0347389.1"/>
    </source>
</evidence>
<dbReference type="Pfam" id="PF00440">
    <property type="entry name" value="TetR_N"/>
    <property type="match status" value="1"/>
</dbReference>
<protein>
    <submittedName>
        <fullName evidence="6">TetR/AcrR family transcriptional repressor of nem operon</fullName>
    </submittedName>
</protein>
<evidence type="ECO:0000256" key="1">
    <source>
        <dbReference type="ARBA" id="ARBA00023015"/>
    </source>
</evidence>
<keyword evidence="7" id="KW-1185">Reference proteome</keyword>
<evidence type="ECO:0000313" key="7">
    <source>
        <dbReference type="Proteomes" id="UP001238467"/>
    </source>
</evidence>
<feature type="DNA-binding region" description="H-T-H motif" evidence="4">
    <location>
        <begin position="10"/>
        <end position="29"/>
    </location>
</feature>
<dbReference type="PANTHER" id="PTHR47506:SF6">
    <property type="entry name" value="HTH-TYPE TRANSCRIPTIONAL REPRESSOR NEMR"/>
    <property type="match status" value="1"/>
</dbReference>
<dbReference type="Proteomes" id="UP001238467">
    <property type="component" value="Unassembled WGS sequence"/>
</dbReference>
<evidence type="ECO:0000256" key="4">
    <source>
        <dbReference type="PROSITE-ProRule" id="PRU00335"/>
    </source>
</evidence>
<evidence type="ECO:0000259" key="5">
    <source>
        <dbReference type="PROSITE" id="PS50977"/>
    </source>
</evidence>
<dbReference type="PROSITE" id="PS50977">
    <property type="entry name" value="HTH_TETR_2"/>
    <property type="match status" value="1"/>
</dbReference>
<keyword evidence="3" id="KW-0804">Transcription</keyword>
<accession>A0ABU0DG40</accession>
<comment type="caution">
    <text evidence="6">The sequence shown here is derived from an EMBL/GenBank/DDBJ whole genome shotgun (WGS) entry which is preliminary data.</text>
</comment>
<proteinExistence type="predicted"/>
<keyword evidence="1" id="KW-0805">Transcription regulation</keyword>
<dbReference type="EMBL" id="JAUSUH010000003">
    <property type="protein sequence ID" value="MDQ0347389.1"/>
    <property type="molecule type" value="Genomic_DNA"/>
</dbReference>
<keyword evidence="2 4" id="KW-0238">DNA-binding</keyword>
<evidence type="ECO:0000256" key="3">
    <source>
        <dbReference type="ARBA" id="ARBA00023163"/>
    </source>
</evidence>
<gene>
    <name evidence="6" type="ORF">J2S76_001813</name>
</gene>
<dbReference type="InterPro" id="IPR009057">
    <property type="entry name" value="Homeodomain-like_sf"/>
</dbReference>
<dbReference type="InterPro" id="IPR011075">
    <property type="entry name" value="TetR_C"/>
</dbReference>
<dbReference type="Pfam" id="PF16925">
    <property type="entry name" value="TetR_C_13"/>
    <property type="match status" value="1"/>
</dbReference>
<dbReference type="SUPFAM" id="SSF48498">
    <property type="entry name" value="Tetracyclin repressor-like, C-terminal domain"/>
    <property type="match status" value="1"/>
</dbReference>
<name>A0ABU0DG40_9HYPH</name>
<organism evidence="6 7">
    <name type="scientific">Ancylobacter vacuolatus</name>
    <dbReference type="NCBI Taxonomy" id="223389"/>
    <lineage>
        <taxon>Bacteria</taxon>
        <taxon>Pseudomonadati</taxon>
        <taxon>Pseudomonadota</taxon>
        <taxon>Alphaproteobacteria</taxon>
        <taxon>Hyphomicrobiales</taxon>
        <taxon>Xanthobacteraceae</taxon>
        <taxon>Ancylobacter</taxon>
    </lineage>
</organism>
<evidence type="ECO:0000256" key="2">
    <source>
        <dbReference type="ARBA" id="ARBA00023125"/>
    </source>
</evidence>